<sequence>MKTKLLLTTAIYALCTLHSNAQNTFPAAGNVGIGTLLPAAPLQVIGASRFGTTVNYGSFDASGNLLFTGTAGYKVADNQYAFRSASSANAGLFFNKTNVRFEFRNTAGVGLFNIDAINGNVGVRGGINSTFALNVNASSTYNGINVTDPINNYAFYSVKTGNNPAIYVENSNSLSTGSVLKAVSKSNTRAVEGASSEAGTGVYGSAINGAGVYGYDASSGNGVTGYSNTGYGVTGTTGDGFAGVYGNDNNQAIGVYGRSTSGVGVFGVSNGTSLTGGYAGKFTSTNYRGIYVSSGTGWFAGYFAGDVYTTGVYSSSDAKLKKNIEDVTNAMDIINRLQPKHYEFRNDGNFAKMNLPQGKHYGLIAQELEQVLPDLVKDNQFNTRDAVAPNNAAINKNEPVNNETIDFKSVNYTELIPVIIKAMQEQDKTIQQQQAKIGALEQLINKLTAATPVNTISENANALVAVTNATIDQNVPNPFTNVTRINYTLPAKYQIAKMVITDKNGSTLKQINISGAAKGSVQIDASALASGTYSYSIFADGKIIGSKQMIVIK</sequence>
<evidence type="ECO:0000259" key="3">
    <source>
        <dbReference type="PROSITE" id="PS51688"/>
    </source>
</evidence>
<dbReference type="InterPro" id="IPR030392">
    <property type="entry name" value="S74_ICA"/>
</dbReference>
<dbReference type="Pfam" id="PF13884">
    <property type="entry name" value="Peptidase_S74"/>
    <property type="match status" value="1"/>
</dbReference>
<dbReference type="AlphaFoldDB" id="A0A8J8JYL7"/>
<dbReference type="PROSITE" id="PS51688">
    <property type="entry name" value="ICA"/>
    <property type="match status" value="1"/>
</dbReference>
<keyword evidence="2" id="KW-0732">Signal</keyword>
<evidence type="ECO:0000313" key="5">
    <source>
        <dbReference type="Proteomes" id="UP000598971"/>
    </source>
</evidence>
<reference evidence="4" key="1">
    <citation type="submission" date="2019-10" db="EMBL/GenBank/DDBJ databases">
        <title>Draft genome sequence of Panacibacter sp. KCS-6.</title>
        <authorList>
            <person name="Yim K.J."/>
        </authorList>
    </citation>
    <scope>NUCLEOTIDE SEQUENCE</scope>
    <source>
        <strain evidence="4">KCS-6</strain>
    </source>
</reference>
<proteinExistence type="predicted"/>
<dbReference type="RefSeq" id="WP_171609372.1">
    <property type="nucleotide sequence ID" value="NZ_WHPF01000015.1"/>
</dbReference>
<dbReference type="EMBL" id="WHPF01000015">
    <property type="protein sequence ID" value="NNV57426.1"/>
    <property type="molecule type" value="Genomic_DNA"/>
</dbReference>
<feature type="signal peptide" evidence="2">
    <location>
        <begin position="1"/>
        <end position="21"/>
    </location>
</feature>
<dbReference type="InterPro" id="IPR036388">
    <property type="entry name" value="WH-like_DNA-bd_sf"/>
</dbReference>
<comment type="caution">
    <text evidence="4">The sequence shown here is derived from an EMBL/GenBank/DDBJ whole genome shotgun (WGS) entry which is preliminary data.</text>
</comment>
<gene>
    <name evidence="4" type="ORF">GD597_18280</name>
</gene>
<organism evidence="4 5">
    <name type="scientific">Limnovirga soli</name>
    <dbReference type="NCBI Taxonomy" id="2656915"/>
    <lineage>
        <taxon>Bacteria</taxon>
        <taxon>Pseudomonadati</taxon>
        <taxon>Bacteroidota</taxon>
        <taxon>Chitinophagia</taxon>
        <taxon>Chitinophagales</taxon>
        <taxon>Chitinophagaceae</taxon>
        <taxon>Limnovirga</taxon>
    </lineage>
</organism>
<evidence type="ECO:0000256" key="1">
    <source>
        <dbReference type="SAM" id="Coils"/>
    </source>
</evidence>
<dbReference type="Gene3D" id="1.10.10.10">
    <property type="entry name" value="Winged helix-like DNA-binding domain superfamily/Winged helix DNA-binding domain"/>
    <property type="match status" value="1"/>
</dbReference>
<protein>
    <recommendedName>
        <fullName evidence="3">Peptidase S74 domain-containing protein</fullName>
    </recommendedName>
</protein>
<feature type="coiled-coil region" evidence="1">
    <location>
        <begin position="423"/>
        <end position="450"/>
    </location>
</feature>
<feature type="chain" id="PRO_5035221214" description="Peptidase S74 domain-containing protein" evidence="2">
    <location>
        <begin position="22"/>
        <end position="553"/>
    </location>
</feature>
<accession>A0A8J8JYL7</accession>
<keyword evidence="1" id="KW-0175">Coiled coil</keyword>
<evidence type="ECO:0000256" key="2">
    <source>
        <dbReference type="SAM" id="SignalP"/>
    </source>
</evidence>
<evidence type="ECO:0000313" key="4">
    <source>
        <dbReference type="EMBL" id="NNV57426.1"/>
    </source>
</evidence>
<keyword evidence="5" id="KW-1185">Reference proteome</keyword>
<name>A0A8J8JYL7_9BACT</name>
<feature type="domain" description="Peptidase S74" evidence="3">
    <location>
        <begin position="316"/>
        <end position="437"/>
    </location>
</feature>
<dbReference type="Proteomes" id="UP000598971">
    <property type="component" value="Unassembled WGS sequence"/>
</dbReference>